<dbReference type="AlphaFoldDB" id="A0A378VW97"/>
<evidence type="ECO:0000313" key="1">
    <source>
        <dbReference type="EMBL" id="SUA20518.1"/>
    </source>
</evidence>
<gene>
    <name evidence="1" type="ORF">NCTC11421_00608</name>
</gene>
<accession>A0A378VW97</accession>
<sequence length="103" mass="11778">MVIFIFILWEDIYACTKQMDAAAFIGKRGIRRRNTARTGLRSRPEFRLHEAEAKPIDREKVPGQVREKGKVLQVDGETLLKIPNCCRVPCIPQWSQTILPVSA</sequence>
<proteinExistence type="predicted"/>
<dbReference type="EMBL" id="UGRI01000001">
    <property type="protein sequence ID" value="SUA20518.1"/>
    <property type="molecule type" value="Genomic_DNA"/>
</dbReference>
<reference evidence="1" key="1">
    <citation type="submission" date="2018-06" db="EMBL/GenBank/DDBJ databases">
        <authorList>
            <consortium name="Pathogen Informatics"/>
            <person name="Doyle S."/>
        </authorList>
    </citation>
    <scope>NUCLEOTIDE SEQUENCE [LARGE SCALE GENOMIC DNA]</scope>
    <source>
        <strain evidence="1">NCTC11421</strain>
    </source>
</reference>
<protein>
    <submittedName>
        <fullName evidence="1">Outer membrane protein OmpU</fullName>
    </submittedName>
</protein>
<organism evidence="1">
    <name type="scientific">Neisseria gonorrhoeae</name>
    <dbReference type="NCBI Taxonomy" id="485"/>
    <lineage>
        <taxon>Bacteria</taxon>
        <taxon>Pseudomonadati</taxon>
        <taxon>Pseudomonadota</taxon>
        <taxon>Betaproteobacteria</taxon>
        <taxon>Neisseriales</taxon>
        <taxon>Neisseriaceae</taxon>
        <taxon>Neisseria</taxon>
    </lineage>
</organism>
<name>A0A378VW97_NEIGO</name>